<keyword evidence="2" id="KW-0863">Zinc-finger</keyword>
<dbReference type="PANTHER" id="PTHR30313:SF2">
    <property type="entry name" value="DNA PRIMASE"/>
    <property type="match status" value="1"/>
</dbReference>
<dbReference type="SUPFAM" id="SSF57783">
    <property type="entry name" value="Zinc beta-ribbon"/>
    <property type="match status" value="1"/>
</dbReference>
<feature type="region of interest" description="Disordered" evidence="4">
    <location>
        <begin position="313"/>
        <end position="332"/>
    </location>
</feature>
<dbReference type="EMBL" id="JRPN01000024">
    <property type="protein sequence ID" value="KGT75811.1"/>
    <property type="molecule type" value="Genomic_DNA"/>
</dbReference>
<dbReference type="Proteomes" id="UP000030377">
    <property type="component" value="Unassembled WGS sequence"/>
</dbReference>
<dbReference type="Gene3D" id="3.90.580.10">
    <property type="entry name" value="Zinc finger, CHC2-type domain"/>
    <property type="match status" value="1"/>
</dbReference>
<dbReference type="GO" id="GO:0003899">
    <property type="term" value="F:DNA-directed RNA polymerase activity"/>
    <property type="evidence" value="ECO:0007669"/>
    <property type="project" value="InterPro"/>
</dbReference>
<protein>
    <recommendedName>
        <fullName evidence="5">Zinc finger CHC2-type domain-containing protein</fullName>
    </recommendedName>
</protein>
<dbReference type="Pfam" id="PF01807">
    <property type="entry name" value="Zn_ribbon_DnaG"/>
    <property type="match status" value="1"/>
</dbReference>
<reference evidence="6 7" key="1">
    <citation type="submission" date="2014-09" db="EMBL/GenBank/DDBJ databases">
        <title>Draft genome of Bradyrhizobium japonicum Is-34.</title>
        <authorList>
            <person name="Tsurumaru H."/>
            <person name="Yamakawa T."/>
            <person name="Hashimoto S."/>
            <person name="Okizaki K."/>
            <person name="Kanesaki Y."/>
            <person name="Yoshikawa H."/>
            <person name="Yajima S."/>
        </authorList>
    </citation>
    <scope>NUCLEOTIDE SEQUENCE [LARGE SCALE GENOMIC DNA]</scope>
    <source>
        <strain evidence="6 7">Is-34</strain>
    </source>
</reference>
<evidence type="ECO:0000313" key="6">
    <source>
        <dbReference type="EMBL" id="KGT75811.1"/>
    </source>
</evidence>
<evidence type="ECO:0000256" key="1">
    <source>
        <dbReference type="ARBA" id="ARBA00022723"/>
    </source>
</evidence>
<evidence type="ECO:0000256" key="4">
    <source>
        <dbReference type="SAM" id="MobiDB-lite"/>
    </source>
</evidence>
<dbReference type="GO" id="GO:0003677">
    <property type="term" value="F:DNA binding"/>
    <property type="evidence" value="ECO:0007669"/>
    <property type="project" value="InterPro"/>
</dbReference>
<gene>
    <name evidence="6" type="ORF">MA20_31980</name>
</gene>
<dbReference type="Pfam" id="PF23639">
    <property type="entry name" value="DUF7146"/>
    <property type="match status" value="1"/>
</dbReference>
<accession>A0A0A3XRM1</accession>
<evidence type="ECO:0000256" key="2">
    <source>
        <dbReference type="ARBA" id="ARBA00022771"/>
    </source>
</evidence>
<evidence type="ECO:0000256" key="3">
    <source>
        <dbReference type="ARBA" id="ARBA00022833"/>
    </source>
</evidence>
<keyword evidence="1" id="KW-0479">Metal-binding</keyword>
<dbReference type="GO" id="GO:0006269">
    <property type="term" value="P:DNA replication, synthesis of primer"/>
    <property type="evidence" value="ECO:0007669"/>
    <property type="project" value="TreeGrafter"/>
</dbReference>
<sequence>MALISEDELDEIRARNPIFDIASGYTKLRRSGGKLLGPCPMCGGKVSSGRFEVFEKDNSWACYAYCNTGGDVISLVQQVEGCDFRAAIEKLGGRTAIDAARAKELFEERERKRLAREKTSADYREAERKRLFRTWRSALPIHATTASFYLEARGLALPDHCPGLRYLPSMAYWHGEQLDEHGRKSPRQIHKGPAMCGAFIRPDGKFGGLHLTWLATHESNELHPLLTFSKAEILDPDSGEVLNSKKMRGSKTGAYIAIVMHDAPRRLVIGEGIETVLSVWTAMHQAGRPLDDMAFWAAGDLGNLAGRANKTINHPTLKRPNGQPQKVPDRFPDLDDPGLSIPESVDELILLGDGDSEPVLTEYAMERAARRYAREGRVIRIAFAPAGLDFNDLLRAA</sequence>
<evidence type="ECO:0000313" key="7">
    <source>
        <dbReference type="Proteomes" id="UP000030377"/>
    </source>
</evidence>
<feature type="domain" description="Zinc finger CHC2-type" evidence="5">
    <location>
        <begin position="35"/>
        <end position="92"/>
    </location>
</feature>
<dbReference type="GO" id="GO:0008270">
    <property type="term" value="F:zinc ion binding"/>
    <property type="evidence" value="ECO:0007669"/>
    <property type="project" value="UniProtKB-KW"/>
</dbReference>
<dbReference type="GO" id="GO:0005737">
    <property type="term" value="C:cytoplasm"/>
    <property type="evidence" value="ECO:0007669"/>
    <property type="project" value="TreeGrafter"/>
</dbReference>
<evidence type="ECO:0000259" key="5">
    <source>
        <dbReference type="SMART" id="SM00400"/>
    </source>
</evidence>
<organism evidence="6 7">
    <name type="scientific">Bradyrhizobium japonicum</name>
    <dbReference type="NCBI Taxonomy" id="375"/>
    <lineage>
        <taxon>Bacteria</taxon>
        <taxon>Pseudomonadati</taxon>
        <taxon>Pseudomonadota</taxon>
        <taxon>Alphaproteobacteria</taxon>
        <taxon>Hyphomicrobiales</taxon>
        <taxon>Nitrobacteraceae</taxon>
        <taxon>Bradyrhizobium</taxon>
    </lineage>
</organism>
<dbReference type="InterPro" id="IPR050219">
    <property type="entry name" value="DnaG_primase"/>
</dbReference>
<dbReference type="SMART" id="SM00400">
    <property type="entry name" value="ZnF_CHCC"/>
    <property type="match status" value="1"/>
</dbReference>
<dbReference type="InterPro" id="IPR002694">
    <property type="entry name" value="Znf_CHC2"/>
</dbReference>
<dbReference type="RefSeq" id="WP_041958564.1">
    <property type="nucleotide sequence ID" value="NZ_JRPN01000024.1"/>
</dbReference>
<comment type="caution">
    <text evidence="6">The sequence shown here is derived from an EMBL/GenBank/DDBJ whole genome shotgun (WGS) entry which is preliminary data.</text>
</comment>
<dbReference type="PANTHER" id="PTHR30313">
    <property type="entry name" value="DNA PRIMASE"/>
    <property type="match status" value="1"/>
</dbReference>
<keyword evidence="3" id="KW-0862">Zinc</keyword>
<name>A0A0A3XRM1_BRAJP</name>
<dbReference type="AlphaFoldDB" id="A0A0A3XRM1"/>
<dbReference type="InterPro" id="IPR036977">
    <property type="entry name" value="DNA_primase_Znf_CHC2"/>
</dbReference>
<dbReference type="InterPro" id="IPR055570">
    <property type="entry name" value="DUF7146"/>
</dbReference>
<proteinExistence type="predicted"/>